<dbReference type="KEGG" id="spon:HME9304_01914"/>
<keyword evidence="1" id="KW-0645">Protease</keyword>
<keyword evidence="2" id="KW-0732">Signal</keyword>
<dbReference type="GO" id="GO:0008237">
    <property type="term" value="F:metallopeptidase activity"/>
    <property type="evidence" value="ECO:0007669"/>
    <property type="project" value="InterPro"/>
</dbReference>
<dbReference type="InterPro" id="IPR002884">
    <property type="entry name" value="P_dom"/>
</dbReference>
<dbReference type="EMBL" id="CP030104">
    <property type="protein sequence ID" value="AWX44909.1"/>
    <property type="molecule type" value="Genomic_DNA"/>
</dbReference>
<name>A0A2Z4LT55_9FLAO</name>
<dbReference type="InterPro" id="IPR024079">
    <property type="entry name" value="MetalloPept_cat_dom_sf"/>
</dbReference>
<dbReference type="SUPFAM" id="SSF55486">
    <property type="entry name" value="Metalloproteases ('zincins'), catalytic domain"/>
    <property type="match status" value="1"/>
</dbReference>
<proteinExistence type="predicted"/>
<dbReference type="InterPro" id="IPR008979">
    <property type="entry name" value="Galactose-bd-like_sf"/>
</dbReference>
<dbReference type="Proteomes" id="UP000248536">
    <property type="component" value="Chromosome"/>
</dbReference>
<dbReference type="InterPro" id="IPR013783">
    <property type="entry name" value="Ig-like_fold"/>
</dbReference>
<dbReference type="AlphaFoldDB" id="A0A2Z4LT55"/>
<dbReference type="OrthoDB" id="9792152at2"/>
<evidence type="ECO:0000313" key="5">
    <source>
        <dbReference type="EMBL" id="AWX44909.1"/>
    </source>
</evidence>
<feature type="domain" description="P/Homo B" evidence="4">
    <location>
        <begin position="837"/>
        <end position="988"/>
    </location>
</feature>
<dbReference type="Gene3D" id="2.60.120.260">
    <property type="entry name" value="Galactose-binding domain-like"/>
    <property type="match status" value="1"/>
</dbReference>
<dbReference type="Pfam" id="PF01483">
    <property type="entry name" value="P_proprotein"/>
    <property type="match status" value="1"/>
</dbReference>
<keyword evidence="3" id="KW-0378">Hydrolase</keyword>
<dbReference type="NCBIfam" id="TIGR04183">
    <property type="entry name" value="Por_Secre_tail"/>
    <property type="match status" value="1"/>
</dbReference>
<evidence type="ECO:0000256" key="2">
    <source>
        <dbReference type="ARBA" id="ARBA00022729"/>
    </source>
</evidence>
<dbReference type="RefSeq" id="WP_112378344.1">
    <property type="nucleotide sequence ID" value="NZ_CP030104.1"/>
</dbReference>
<dbReference type="SUPFAM" id="SSF49785">
    <property type="entry name" value="Galactose-binding domain-like"/>
    <property type="match status" value="1"/>
</dbReference>
<sequence>MKAKLHLVFSITIFFACFYTYAQQGYWKSTEARSSFRSPSIKNISKAAAVYTLDKQSFSKKINSFSTFKNQSQVIDLPGHNGKVISFSLKETSVFHPDLSKKYPNIKSFSGLSLDGKYRVRLSSSHKGLQSMIIDLESHQTVFMEQLSNKSGTYVVYDKGAGTENKNGFICDTKKMGAIVGKTISPLVSGQELRRFRIAVSATGEYTEFHGGTVADALAAINATLTRVNEVFETDLGVTLELVANNNLIIFTNAATDPYNGNLNAQVQSTLTTTIGEANYDVGHLFNKVELASQNNGNAGFIGSVCSDNRKGSAFSSTSNPEGDIFDLDFVSHELGHQFGANHTWSFDPEGTDVQAEPASGTTIMGYAGIASPGNNVAPNGDDYFHYNSILQISNYLETVTCGETVALTNSPPVVTPMGDYVIPKGTAFVLEGMATDSDIDDTLTYTWEQIDSGIVTFDTFGPENPSGANFRSLPPTTDPSRYFPRLSRVVQGNLAQTNPQINSAWETISTIERNLSFAFTVRDNALEGGQVISDLLDVKVVNIAGPFVMTSQDSNETYEAGSVQQVTWDVANTNILPVDAKTVDIFLSVDGGTTFPIILAEDVVNDGIEDVLIPGNATETARIMVKASDNVFFAVNASNFSIEESNVVLNIQDLTFDVCQPDDIIIPFTYQTFGGFNETSTFSVDLPVGLTAAFVPAQASANDTDVQLTISNTDDVAPASYPITITSTSVSVTKNLPLSLNISDVSFSDVVLSTPTDMEINTSINPRLVWEENEFYKDYDIEIATDNGFVDIVESATTPFNFYQSPTLQPETEYFWHIRPKNDCGTGTFGTPFSFTTTQVDCRNVSSKTLPLTISNIGSPTITSTIQFVEDLSITDINVNLELTHTFLQDLIITLISPSGTRVTLVSGACGDLDNINAVFDDDGANIVCSATPAISGTVSPIGSLASLVGESTFGDWTLEIRDTAPNDGGALVSFSLEVCAEGEFRPDDDQDGVFDDGDDLCLGTPIGAEVDAAGCPVYRFPADNFRVQLQSESCRNSNDGSISLTASDDSITYTAILNGGATTQSIDFTDSHVFESINAGDYSLCITGTDGIIVYEEVCFEIKITEPSLLTAFTAVESGVLQLTLGGADLFTIELNGLVTQTEASQTQLNLKNGFNTLKISTSLPCQGVYEETFFISSEPIVYPNPVNERTKVFLNGLTGNLDIQVFSANGRLVLTDKREINGIELEMDFSVLSTGIYYMSIQSKGTNKVIKLIKE</sequence>
<dbReference type="Gene3D" id="3.40.390.10">
    <property type="entry name" value="Collagenase (Catalytic Domain)"/>
    <property type="match status" value="1"/>
</dbReference>
<dbReference type="PROSITE" id="PS51257">
    <property type="entry name" value="PROKAR_LIPOPROTEIN"/>
    <property type="match status" value="1"/>
</dbReference>
<evidence type="ECO:0000259" key="4">
    <source>
        <dbReference type="PROSITE" id="PS51829"/>
    </source>
</evidence>
<keyword evidence="6" id="KW-1185">Reference proteome</keyword>
<dbReference type="Gene3D" id="2.60.40.10">
    <property type="entry name" value="Immunoglobulins"/>
    <property type="match status" value="1"/>
</dbReference>
<reference evidence="5 6" key="1">
    <citation type="submission" date="2018-06" db="EMBL/GenBank/DDBJ databases">
        <title>Spongiibacterium sp. HME9304 Genome sequencing and assembly.</title>
        <authorList>
            <person name="Kang H."/>
            <person name="Kim H."/>
            <person name="Joh K."/>
        </authorList>
    </citation>
    <scope>NUCLEOTIDE SEQUENCE [LARGE SCALE GENOMIC DNA]</scope>
    <source>
        <strain evidence="5 6">HME9304</strain>
    </source>
</reference>
<dbReference type="Pfam" id="PF18962">
    <property type="entry name" value="Por_Secre_tail"/>
    <property type="match status" value="1"/>
</dbReference>
<dbReference type="GO" id="GO:0004252">
    <property type="term" value="F:serine-type endopeptidase activity"/>
    <property type="evidence" value="ECO:0007669"/>
    <property type="project" value="InterPro"/>
</dbReference>
<evidence type="ECO:0000256" key="1">
    <source>
        <dbReference type="ARBA" id="ARBA00022670"/>
    </source>
</evidence>
<protein>
    <recommendedName>
        <fullName evidence="4">P/Homo B domain-containing protein</fullName>
    </recommendedName>
</protein>
<dbReference type="InterPro" id="IPR026444">
    <property type="entry name" value="Secre_tail"/>
</dbReference>
<accession>A0A2Z4LT55</accession>
<dbReference type="GO" id="GO:0006508">
    <property type="term" value="P:proteolysis"/>
    <property type="evidence" value="ECO:0007669"/>
    <property type="project" value="UniProtKB-KW"/>
</dbReference>
<dbReference type="PROSITE" id="PS51829">
    <property type="entry name" value="P_HOMO_B"/>
    <property type="match status" value="1"/>
</dbReference>
<gene>
    <name evidence="5" type="ORF">HME9304_01914</name>
</gene>
<dbReference type="Pfam" id="PF13583">
    <property type="entry name" value="Reprolysin_4"/>
    <property type="match status" value="1"/>
</dbReference>
<organism evidence="5 6">
    <name type="scientific">Flagellimonas maritima</name>
    <dbReference type="NCBI Taxonomy" id="1383885"/>
    <lineage>
        <taxon>Bacteria</taxon>
        <taxon>Pseudomonadati</taxon>
        <taxon>Bacteroidota</taxon>
        <taxon>Flavobacteriia</taxon>
        <taxon>Flavobacteriales</taxon>
        <taxon>Flavobacteriaceae</taxon>
        <taxon>Flagellimonas</taxon>
    </lineage>
</organism>
<evidence type="ECO:0000256" key="3">
    <source>
        <dbReference type="ARBA" id="ARBA00022801"/>
    </source>
</evidence>
<evidence type="ECO:0000313" key="6">
    <source>
        <dbReference type="Proteomes" id="UP000248536"/>
    </source>
</evidence>